<dbReference type="GO" id="GO:0005737">
    <property type="term" value="C:cytoplasm"/>
    <property type="evidence" value="ECO:0007669"/>
    <property type="project" value="TreeGrafter"/>
</dbReference>
<dbReference type="Gene3D" id="1.10.8.60">
    <property type="match status" value="2"/>
</dbReference>
<dbReference type="InterPro" id="IPR003959">
    <property type="entry name" value="ATPase_AAA_core"/>
</dbReference>
<evidence type="ECO:0000256" key="1">
    <source>
        <dbReference type="ARBA" id="ARBA00022741"/>
    </source>
</evidence>
<name>A0A9N8VZH3_9GLOM</name>
<dbReference type="Gene3D" id="3.40.50.300">
    <property type="entry name" value="P-loop containing nucleotide triphosphate hydrolases"/>
    <property type="match status" value="2"/>
</dbReference>
<dbReference type="InterPro" id="IPR050168">
    <property type="entry name" value="AAA_ATPase_domain"/>
</dbReference>
<dbReference type="PANTHER" id="PTHR23077">
    <property type="entry name" value="AAA-FAMILY ATPASE"/>
    <property type="match status" value="1"/>
</dbReference>
<accession>A0A9N8VZH3</accession>
<dbReference type="InterPro" id="IPR003960">
    <property type="entry name" value="ATPase_AAA_CS"/>
</dbReference>
<evidence type="ECO:0000313" key="5">
    <source>
        <dbReference type="Proteomes" id="UP000789342"/>
    </source>
</evidence>
<dbReference type="GO" id="GO:0005524">
    <property type="term" value="F:ATP binding"/>
    <property type="evidence" value="ECO:0007669"/>
    <property type="project" value="UniProtKB-KW"/>
</dbReference>
<dbReference type="AlphaFoldDB" id="A0A9N8VZH3"/>
<protein>
    <submittedName>
        <fullName evidence="4">6314_t:CDS:1</fullName>
    </submittedName>
</protein>
<reference evidence="4" key="1">
    <citation type="submission" date="2021-06" db="EMBL/GenBank/DDBJ databases">
        <authorList>
            <person name="Kallberg Y."/>
            <person name="Tangrot J."/>
            <person name="Rosling A."/>
        </authorList>
    </citation>
    <scope>NUCLEOTIDE SEQUENCE</scope>
    <source>
        <strain evidence="4">CL551</strain>
    </source>
</reference>
<dbReference type="SMART" id="SM00382">
    <property type="entry name" value="AAA"/>
    <property type="match status" value="2"/>
</dbReference>
<dbReference type="Pfam" id="PF00004">
    <property type="entry name" value="AAA"/>
    <property type="match status" value="2"/>
</dbReference>
<dbReference type="EMBL" id="CAJVPV010000634">
    <property type="protein sequence ID" value="CAG8466792.1"/>
    <property type="molecule type" value="Genomic_DNA"/>
</dbReference>
<gene>
    <name evidence="4" type="ORF">AMORRO_LOCUS1666</name>
</gene>
<dbReference type="InterPro" id="IPR041569">
    <property type="entry name" value="AAA_lid_3"/>
</dbReference>
<keyword evidence="1" id="KW-0547">Nucleotide-binding</keyword>
<feature type="domain" description="AAA+ ATPase" evidence="3">
    <location>
        <begin position="564"/>
        <end position="704"/>
    </location>
</feature>
<comment type="caution">
    <text evidence="4">The sequence shown here is derived from an EMBL/GenBank/DDBJ whole genome shotgun (WGS) entry which is preliminary data.</text>
</comment>
<organism evidence="4 5">
    <name type="scientific">Acaulospora morrowiae</name>
    <dbReference type="NCBI Taxonomy" id="94023"/>
    <lineage>
        <taxon>Eukaryota</taxon>
        <taxon>Fungi</taxon>
        <taxon>Fungi incertae sedis</taxon>
        <taxon>Mucoromycota</taxon>
        <taxon>Glomeromycotina</taxon>
        <taxon>Glomeromycetes</taxon>
        <taxon>Diversisporales</taxon>
        <taxon>Acaulosporaceae</taxon>
        <taxon>Acaulospora</taxon>
    </lineage>
</organism>
<dbReference type="Pfam" id="PF17862">
    <property type="entry name" value="AAA_lid_3"/>
    <property type="match status" value="1"/>
</dbReference>
<proteinExistence type="predicted"/>
<dbReference type="InterPro" id="IPR027417">
    <property type="entry name" value="P-loop_NTPase"/>
</dbReference>
<dbReference type="SUPFAM" id="SSF52540">
    <property type="entry name" value="P-loop containing nucleoside triphosphate hydrolases"/>
    <property type="match status" value="2"/>
</dbReference>
<keyword evidence="2" id="KW-0067">ATP-binding</keyword>
<sequence length="787" mass="88339">MADIHVVAIIDDLSSEYLRIPRPSIWLPRTWSLKKNVRSNQIITISTSPKLNSSKSFALVKLYSKCSELFRKSPIFPEKLEFSLLELQPQSQGVDDERNLGNGNFDTQAVISKSLACNLGICEITGDLENLKYPIKFKLGEMINNVPIADRVIMYVPSNISLNFNCSFRESIFKRAHLGALVSSNNWICHLGCNGMQFFKIIQIFPNNDNLSKTSSMSICKISDSSRIEVIDENSEELIKYQGADVPGKKFQFQTKSEWMKKVIRQIGGLDEIVDEIIEQIHCFVVTSQQKKFIKRSKGIILTGKPGTGKTALALCIAETSGLPYVIINCPDIFKTDEGAAEKEIKFIFESMQRFRVSLIILDEIDVIVDVSANLRAGVEANLYSTIIKLIDLINENTREEKIIGQVFVIGLTNRLHAVNNTLRRPGRLDRTYELLIKKPEQRQKILEIMTKKMRFEERQRDLILDEISKITHGFVATDLQHLCNKVAIQLIREVGTSQVVTLENFLEALKDVKPSDLNKFRTKTPDVRFSDIFGIDDIIEDLRLTIVEPFNMPQEFIDFGILPPRGILIYGPPGVGKTMLCRAIAAEIGINFILVESSQIISKIVGESEKNIANVFAQAKANSPCVLFIDQVVRGTSTTSENSSDRLITSLLTEMDGFFTSRRGERPEVDVLVVSATNNPEILDSALLRPGRLDQHVYIPPPGDKQRDAILRGIFQKMPITMSDEQFSSLINDTKGFSGADLDNLCREAALISIRENTDNEMVTHNHFIKAKSVCAASLLAAARTD</sequence>
<dbReference type="PANTHER" id="PTHR23077:SF27">
    <property type="entry name" value="ATPASE FAMILY GENE 2 PROTEIN HOMOLOG A"/>
    <property type="match status" value="1"/>
</dbReference>
<feature type="domain" description="AAA+ ATPase" evidence="3">
    <location>
        <begin position="296"/>
        <end position="435"/>
    </location>
</feature>
<dbReference type="FunFam" id="3.40.50.300:FF:001921">
    <property type="entry name" value="AAA ATPase domain-containing protein"/>
    <property type="match status" value="1"/>
</dbReference>
<dbReference type="InterPro" id="IPR003593">
    <property type="entry name" value="AAA+_ATPase"/>
</dbReference>
<evidence type="ECO:0000259" key="3">
    <source>
        <dbReference type="SMART" id="SM00382"/>
    </source>
</evidence>
<dbReference type="GO" id="GO:0016887">
    <property type="term" value="F:ATP hydrolysis activity"/>
    <property type="evidence" value="ECO:0007669"/>
    <property type="project" value="InterPro"/>
</dbReference>
<evidence type="ECO:0000256" key="2">
    <source>
        <dbReference type="ARBA" id="ARBA00022840"/>
    </source>
</evidence>
<keyword evidence="5" id="KW-1185">Reference proteome</keyword>
<dbReference type="OrthoDB" id="27435at2759"/>
<dbReference type="Proteomes" id="UP000789342">
    <property type="component" value="Unassembled WGS sequence"/>
</dbReference>
<dbReference type="PROSITE" id="PS00674">
    <property type="entry name" value="AAA"/>
    <property type="match status" value="1"/>
</dbReference>
<evidence type="ECO:0000313" key="4">
    <source>
        <dbReference type="EMBL" id="CAG8466792.1"/>
    </source>
</evidence>